<dbReference type="OrthoDB" id="212302at2157"/>
<dbReference type="PANTHER" id="PTHR37817">
    <property type="entry name" value="N-ACETYLTRANSFERASE EIS"/>
    <property type="match status" value="1"/>
</dbReference>
<keyword evidence="4" id="KW-1185">Reference proteome</keyword>
<organism evidence="3 4">
    <name type="scientific">Halopiger aswanensis</name>
    <dbReference type="NCBI Taxonomy" id="148449"/>
    <lineage>
        <taxon>Archaea</taxon>
        <taxon>Methanobacteriati</taxon>
        <taxon>Methanobacteriota</taxon>
        <taxon>Stenosarchaea group</taxon>
        <taxon>Halobacteria</taxon>
        <taxon>Halobacteriales</taxon>
        <taxon>Natrialbaceae</taxon>
        <taxon>Halopiger</taxon>
    </lineage>
</organism>
<reference evidence="3 4" key="1">
    <citation type="submission" date="2018-09" db="EMBL/GenBank/DDBJ databases">
        <title>Genomic Encyclopedia of Archaeal and Bacterial Type Strains, Phase II (KMG-II): from individual species to whole genera.</title>
        <authorList>
            <person name="Goeker M."/>
        </authorList>
    </citation>
    <scope>NUCLEOTIDE SEQUENCE [LARGE SCALE GENOMIC DNA]</scope>
    <source>
        <strain evidence="3 4">DSM 13151</strain>
    </source>
</reference>
<feature type="domain" description="Enhanced intracellular survival protein" evidence="1">
    <location>
        <begin position="304"/>
        <end position="407"/>
    </location>
</feature>
<dbReference type="PANTHER" id="PTHR37817:SF1">
    <property type="entry name" value="N-ACETYLTRANSFERASE EIS"/>
    <property type="match status" value="1"/>
</dbReference>
<dbReference type="EMBL" id="RAPO01000001">
    <property type="protein sequence ID" value="RKD97153.1"/>
    <property type="molecule type" value="Genomic_DNA"/>
</dbReference>
<evidence type="ECO:0000259" key="2">
    <source>
        <dbReference type="Pfam" id="PF17668"/>
    </source>
</evidence>
<name>A0A3R7GX75_9EURY</name>
<keyword evidence="3" id="KW-0808">Transferase</keyword>
<accession>A0A3R7GX75</accession>
<dbReference type="InterPro" id="IPR051554">
    <property type="entry name" value="Acetyltransferase_Eis"/>
</dbReference>
<feature type="domain" description="Eis-like acetyltransferase" evidence="2">
    <location>
        <begin position="189"/>
        <end position="301"/>
    </location>
</feature>
<dbReference type="InterPro" id="IPR016181">
    <property type="entry name" value="Acyl_CoA_acyltransferase"/>
</dbReference>
<comment type="caution">
    <text evidence="3">The sequence shown here is derived from an EMBL/GenBank/DDBJ whole genome shotgun (WGS) entry which is preliminary data.</text>
</comment>
<evidence type="ECO:0000259" key="1">
    <source>
        <dbReference type="Pfam" id="PF13530"/>
    </source>
</evidence>
<evidence type="ECO:0000313" key="4">
    <source>
        <dbReference type="Proteomes" id="UP000283805"/>
    </source>
</evidence>
<dbReference type="Pfam" id="PF13530">
    <property type="entry name" value="SCP2_2"/>
    <property type="match status" value="1"/>
</dbReference>
<proteinExistence type="predicted"/>
<dbReference type="GO" id="GO:0034069">
    <property type="term" value="F:aminoglycoside N-acetyltransferase activity"/>
    <property type="evidence" value="ECO:0007669"/>
    <property type="project" value="TreeGrafter"/>
</dbReference>
<dbReference type="RefSeq" id="WP_120242724.1">
    <property type="nucleotide sequence ID" value="NZ_RAPO01000001.1"/>
</dbReference>
<dbReference type="CDD" id="cd04301">
    <property type="entry name" value="NAT_SF"/>
    <property type="match status" value="1"/>
</dbReference>
<dbReference type="Pfam" id="PF17668">
    <property type="entry name" value="Acetyltransf_17"/>
    <property type="match status" value="1"/>
</dbReference>
<dbReference type="InterPro" id="IPR025559">
    <property type="entry name" value="Eis_dom"/>
</dbReference>
<protein>
    <submittedName>
        <fullName evidence="3">Putative acetyltransferase</fullName>
    </submittedName>
</protein>
<dbReference type="Pfam" id="PF13527">
    <property type="entry name" value="Acetyltransf_9"/>
    <property type="match status" value="1"/>
</dbReference>
<gene>
    <name evidence="3" type="ORF">ATJ93_0134</name>
</gene>
<dbReference type="InterPro" id="IPR036527">
    <property type="entry name" value="SCP2_sterol-bd_dom_sf"/>
</dbReference>
<dbReference type="SUPFAM" id="SSF55718">
    <property type="entry name" value="SCP-like"/>
    <property type="match status" value="1"/>
</dbReference>
<sequence length="411" mass="46650">MVDYRPIPDRRELFHEYRMYAFAPEQGPPAYDPEEHDTPRALLGNPRGVFADGETGPDADPRCVCRHYWLNARVRGDRHPTAGLAAVATPPEHRRGGYVGTMLERSLEEYRERGDRFSVLWPFEYAFYRQFGWDTSNRIAFHECEPTDLSFATAAVDGDREGSFFPVDSDEYDTLEPAYERYAERYALALERDREWWQCRLLENYDTDPFVYAYERDGDVRGYLIYTIDDEPTREGRTLDVFEPAFADHDALLALLSFCHKHDSQVERVRLRLPTDVSLLDIAQRPDAFETTVKTGPMVRIVDVAETLSALSYPDLEAPASVTLSVTDPVADWNEGTFALSVSDGRGTCDRAAEETTDARLDIGALSQLVVGYRSATDLERTGRLETGDSATLETLEALFPETAVYLGDRF</sequence>
<dbReference type="GO" id="GO:0030649">
    <property type="term" value="P:aminoglycoside antibiotic catabolic process"/>
    <property type="evidence" value="ECO:0007669"/>
    <property type="project" value="TreeGrafter"/>
</dbReference>
<dbReference type="InterPro" id="IPR041380">
    <property type="entry name" value="Acetyltransf_17"/>
</dbReference>
<dbReference type="Gene3D" id="3.30.1050.10">
    <property type="entry name" value="SCP2 sterol-binding domain"/>
    <property type="match status" value="1"/>
</dbReference>
<dbReference type="Gene3D" id="3.40.630.30">
    <property type="match status" value="2"/>
</dbReference>
<dbReference type="SUPFAM" id="SSF55729">
    <property type="entry name" value="Acyl-CoA N-acyltransferases (Nat)"/>
    <property type="match status" value="1"/>
</dbReference>
<dbReference type="Proteomes" id="UP000283805">
    <property type="component" value="Unassembled WGS sequence"/>
</dbReference>
<dbReference type="AlphaFoldDB" id="A0A3R7GX75"/>
<evidence type="ECO:0000313" key="3">
    <source>
        <dbReference type="EMBL" id="RKD97153.1"/>
    </source>
</evidence>